<dbReference type="InParanoid" id="A0DJA9"/>
<sequence>MLEGKLIFLMNLKSQYHLEIFFRGQVKIDELVTLTSTFLRYLIQKIKPKIVFATHYHILLDEFALCEKLNKVG</sequence>
<dbReference type="EMBL" id="CT868463">
    <property type="protein sequence ID" value="CAK83126.1"/>
    <property type="molecule type" value="Genomic_DNA"/>
</dbReference>
<evidence type="ECO:0008006" key="3">
    <source>
        <dbReference type="Google" id="ProtNLM"/>
    </source>
</evidence>
<gene>
    <name evidence="1" type="ORF">GSPATT00017470001</name>
</gene>
<dbReference type="OrthoDB" id="10252754at2759"/>
<protein>
    <recommendedName>
        <fullName evidence="3">DNA mismatch repair proteins mutS family domain-containing protein</fullName>
    </recommendedName>
</protein>
<dbReference type="RefSeq" id="XP_001450523.1">
    <property type="nucleotide sequence ID" value="XM_001450486.1"/>
</dbReference>
<dbReference type="Proteomes" id="UP000000600">
    <property type="component" value="Unassembled WGS sequence"/>
</dbReference>
<name>A0DJA9_PARTE</name>
<organism evidence="1 2">
    <name type="scientific">Paramecium tetraurelia</name>
    <dbReference type="NCBI Taxonomy" id="5888"/>
    <lineage>
        <taxon>Eukaryota</taxon>
        <taxon>Sar</taxon>
        <taxon>Alveolata</taxon>
        <taxon>Ciliophora</taxon>
        <taxon>Intramacronucleata</taxon>
        <taxon>Oligohymenophorea</taxon>
        <taxon>Peniculida</taxon>
        <taxon>Parameciidae</taxon>
        <taxon>Paramecium</taxon>
    </lineage>
</organism>
<dbReference type="KEGG" id="ptm:GSPATT00017470001"/>
<dbReference type="HOGENOM" id="CLU_2710175_0_0_1"/>
<evidence type="ECO:0000313" key="1">
    <source>
        <dbReference type="EMBL" id="CAK83126.1"/>
    </source>
</evidence>
<keyword evidence="2" id="KW-1185">Reference proteome</keyword>
<dbReference type="GeneID" id="5036314"/>
<accession>A0DJA9</accession>
<proteinExistence type="predicted"/>
<dbReference type="AlphaFoldDB" id="A0DJA9"/>
<reference evidence="1 2" key="1">
    <citation type="journal article" date="2006" name="Nature">
        <title>Global trends of whole-genome duplications revealed by the ciliate Paramecium tetraurelia.</title>
        <authorList>
            <consortium name="Genoscope"/>
            <person name="Aury J.-M."/>
            <person name="Jaillon O."/>
            <person name="Duret L."/>
            <person name="Noel B."/>
            <person name="Jubin C."/>
            <person name="Porcel B.M."/>
            <person name="Segurens B."/>
            <person name="Daubin V."/>
            <person name="Anthouard V."/>
            <person name="Aiach N."/>
            <person name="Arnaiz O."/>
            <person name="Billaut A."/>
            <person name="Beisson J."/>
            <person name="Blanc I."/>
            <person name="Bouhouche K."/>
            <person name="Camara F."/>
            <person name="Duharcourt S."/>
            <person name="Guigo R."/>
            <person name="Gogendeau D."/>
            <person name="Katinka M."/>
            <person name="Keller A.-M."/>
            <person name="Kissmehl R."/>
            <person name="Klotz C."/>
            <person name="Koll F."/>
            <person name="Le Moue A."/>
            <person name="Lepere C."/>
            <person name="Malinsky S."/>
            <person name="Nowacki M."/>
            <person name="Nowak J.K."/>
            <person name="Plattner H."/>
            <person name="Poulain J."/>
            <person name="Ruiz F."/>
            <person name="Serrano V."/>
            <person name="Zagulski M."/>
            <person name="Dessen P."/>
            <person name="Betermier M."/>
            <person name="Weissenbach J."/>
            <person name="Scarpelli C."/>
            <person name="Schachter V."/>
            <person name="Sperling L."/>
            <person name="Meyer E."/>
            <person name="Cohen J."/>
            <person name="Wincker P."/>
        </authorList>
    </citation>
    <scope>NUCLEOTIDE SEQUENCE [LARGE SCALE GENOMIC DNA]</scope>
    <source>
        <strain evidence="1 2">Stock d4-2</strain>
    </source>
</reference>
<evidence type="ECO:0000313" key="2">
    <source>
        <dbReference type="Proteomes" id="UP000000600"/>
    </source>
</evidence>